<evidence type="ECO:0000313" key="2">
    <source>
        <dbReference type="EMBL" id="KAK6981407.1"/>
    </source>
</evidence>
<comment type="caution">
    <text evidence="1">The sequence shown here is derived from an EMBL/GenBank/DDBJ whole genome shotgun (WGS) entry which is preliminary data.</text>
</comment>
<evidence type="ECO:0000313" key="1">
    <source>
        <dbReference type="EMBL" id="KAK6980853.1"/>
    </source>
</evidence>
<accession>A0AAV9ZEW1</accession>
<proteinExistence type="predicted"/>
<sequence>YEERIIDEPNTADEWENFESELPEVDEQGYPRCLLPLLFWTDDGLVTKRLTMHPMVLRALFLPSHIRNASGNGGGVLVGYM</sequence>
<protein>
    <submittedName>
        <fullName evidence="1">Uncharacterized protein</fullName>
    </submittedName>
</protein>
<dbReference type="AlphaFoldDB" id="A0AAV9ZEW1"/>
<feature type="non-terminal residue" evidence="1">
    <location>
        <position position="81"/>
    </location>
</feature>
<feature type="non-terminal residue" evidence="1">
    <location>
        <position position="1"/>
    </location>
</feature>
<organism evidence="1 3">
    <name type="scientific">Favolaschia claudopus</name>
    <dbReference type="NCBI Taxonomy" id="2862362"/>
    <lineage>
        <taxon>Eukaryota</taxon>
        <taxon>Fungi</taxon>
        <taxon>Dikarya</taxon>
        <taxon>Basidiomycota</taxon>
        <taxon>Agaricomycotina</taxon>
        <taxon>Agaricomycetes</taxon>
        <taxon>Agaricomycetidae</taxon>
        <taxon>Agaricales</taxon>
        <taxon>Marasmiineae</taxon>
        <taxon>Mycenaceae</taxon>
        <taxon>Favolaschia</taxon>
    </lineage>
</organism>
<gene>
    <name evidence="2" type="ORF">R3P38DRAFT_2353969</name>
    <name evidence="1" type="ORF">R3P38DRAFT_2427563</name>
</gene>
<keyword evidence="3" id="KW-1185">Reference proteome</keyword>
<name>A0AAV9ZEW1_9AGAR</name>
<evidence type="ECO:0000313" key="3">
    <source>
        <dbReference type="Proteomes" id="UP001362999"/>
    </source>
</evidence>
<dbReference type="EMBL" id="JAWWNJ010000156">
    <property type="protein sequence ID" value="KAK6980853.1"/>
    <property type="molecule type" value="Genomic_DNA"/>
</dbReference>
<dbReference type="EMBL" id="JAWWNJ010000150">
    <property type="protein sequence ID" value="KAK6981407.1"/>
    <property type="molecule type" value="Genomic_DNA"/>
</dbReference>
<reference evidence="1 3" key="1">
    <citation type="journal article" date="2024" name="J Genomics">
        <title>Draft genome sequencing and assembly of Favolaschia claudopus CIRM-BRFM 2984 isolated from oak limbs.</title>
        <authorList>
            <person name="Navarro D."/>
            <person name="Drula E."/>
            <person name="Chaduli D."/>
            <person name="Cazenave R."/>
            <person name="Ahrendt S."/>
            <person name="Wang J."/>
            <person name="Lipzen A."/>
            <person name="Daum C."/>
            <person name="Barry K."/>
            <person name="Grigoriev I.V."/>
            <person name="Favel A."/>
            <person name="Rosso M.N."/>
            <person name="Martin F."/>
        </authorList>
    </citation>
    <scope>NUCLEOTIDE SEQUENCE [LARGE SCALE GENOMIC DNA]</scope>
    <source>
        <strain evidence="1 3">CIRM-BRFM 2984</strain>
    </source>
</reference>
<dbReference type="Proteomes" id="UP001362999">
    <property type="component" value="Unassembled WGS sequence"/>
</dbReference>